<dbReference type="Proteomes" id="UP001059596">
    <property type="component" value="Unassembled WGS sequence"/>
</dbReference>
<evidence type="ECO:0000313" key="2">
    <source>
        <dbReference type="EMBL" id="KAI8039113.1"/>
    </source>
</evidence>
<evidence type="ECO:0000256" key="1">
    <source>
        <dbReference type="SAM" id="MobiDB-lite"/>
    </source>
</evidence>
<evidence type="ECO:0000313" key="3">
    <source>
        <dbReference type="EMBL" id="KAI8041073.1"/>
    </source>
</evidence>
<evidence type="ECO:0000313" key="4">
    <source>
        <dbReference type="Proteomes" id="UP001059596"/>
    </source>
</evidence>
<feature type="compositionally biased region" description="Basic and acidic residues" evidence="1">
    <location>
        <begin position="165"/>
        <end position="200"/>
    </location>
</feature>
<proteinExistence type="predicted"/>
<keyword evidence="4" id="KW-1185">Reference proteome</keyword>
<reference evidence="2" key="1">
    <citation type="journal article" date="2023" name="Genome Biol. Evol.">
        <title>Long-read-based Genome Assembly of Drosophila gunungcola Reveals Fewer Chemosensory Genes in Flower-breeding Species.</title>
        <authorList>
            <person name="Negi A."/>
            <person name="Liao B.Y."/>
            <person name="Yeh S.D."/>
        </authorList>
    </citation>
    <scope>NUCLEOTIDE SEQUENCE</scope>
    <source>
        <strain evidence="2">Sukarami</strain>
    </source>
</reference>
<gene>
    <name evidence="3" type="ORF">M5D96_005324</name>
    <name evidence="2" type="ORF">M5D96_007830</name>
</gene>
<dbReference type="EMBL" id="JAMKOV010000003">
    <property type="protein sequence ID" value="KAI8041073.1"/>
    <property type="molecule type" value="Genomic_DNA"/>
</dbReference>
<name>A0A9P9YM41_9MUSC</name>
<comment type="caution">
    <text evidence="2">The sequence shown here is derived from an EMBL/GenBank/DDBJ whole genome shotgun (WGS) entry which is preliminary data.</text>
</comment>
<organism evidence="2 4">
    <name type="scientific">Drosophila gunungcola</name>
    <name type="common">fruit fly</name>
    <dbReference type="NCBI Taxonomy" id="103775"/>
    <lineage>
        <taxon>Eukaryota</taxon>
        <taxon>Metazoa</taxon>
        <taxon>Ecdysozoa</taxon>
        <taxon>Arthropoda</taxon>
        <taxon>Hexapoda</taxon>
        <taxon>Insecta</taxon>
        <taxon>Pterygota</taxon>
        <taxon>Neoptera</taxon>
        <taxon>Endopterygota</taxon>
        <taxon>Diptera</taxon>
        <taxon>Brachycera</taxon>
        <taxon>Muscomorpha</taxon>
        <taxon>Ephydroidea</taxon>
        <taxon>Drosophilidae</taxon>
        <taxon>Drosophila</taxon>
        <taxon>Sophophora</taxon>
    </lineage>
</organism>
<dbReference type="AlphaFoldDB" id="A0A9P9YM41"/>
<dbReference type="EMBL" id="JAMKOV010000006">
    <property type="protein sequence ID" value="KAI8039113.1"/>
    <property type="molecule type" value="Genomic_DNA"/>
</dbReference>
<feature type="region of interest" description="Disordered" evidence="1">
    <location>
        <begin position="148"/>
        <end position="200"/>
    </location>
</feature>
<feature type="non-terminal residue" evidence="2">
    <location>
        <position position="1"/>
    </location>
</feature>
<protein>
    <submittedName>
        <fullName evidence="2">Uncharacterized protein</fullName>
    </submittedName>
</protein>
<sequence>GSGLGGRYFSTGFEGGRYLISGWAGAGTVPWEPLVGEVVVQEAGTSPVESLEEEEGTWSPADWGADRWAWEPELGVVAVEEAGWERPWVADTLPQAPGASTETLAWREADKWPWAEEVVAVAGPPWAAGTSGVASPELHSCSHWAYQTLPHGDGDDDPADSADQCADHDGYHDDHDDDDHGSGHRSGDHARDHGGDGDHA</sequence>
<feature type="non-terminal residue" evidence="2">
    <location>
        <position position="200"/>
    </location>
</feature>
<accession>A0A9P9YM41</accession>